<dbReference type="Pfam" id="PF06201">
    <property type="entry name" value="PITH"/>
    <property type="match status" value="1"/>
</dbReference>
<sequence>MSVKTLSNDSEFQPELANSGSRLVVVAFVASWNSQCQQLLPFIGQLSTKYPRAVFLEVDVEQCQTVASRHGVASTLPSFLFFRNKVRVDQLQTAEPGALEEKVKQHLESDGGSDGDGDIPRGYMDLGTFIYKAGCECLNESDEHGFENCLQKDSTFLESDCDEQLIVSIAFTQPVKLYSFKLLGPDNGQGPKTVKIFINQTRSMDFDQAETSEPTQTFVLSPEDIQDDGVIQLRYVKYQNVNNVTVFIKDNHGAEETTRVTYLTFVGTPVQATNMSDFKRDVSKSCGRIWRKFGGSIGCVTGMN</sequence>
<keyword evidence="1" id="KW-1015">Disulfide bond</keyword>
<evidence type="ECO:0000259" key="3">
    <source>
        <dbReference type="PROSITE" id="PS51352"/>
    </source>
</evidence>
<dbReference type="InterPro" id="IPR008979">
    <property type="entry name" value="Galactose-bd-like_sf"/>
</dbReference>
<reference evidence="5" key="1">
    <citation type="submission" date="2025-08" db="UniProtKB">
        <authorList>
            <consortium name="Ensembl"/>
        </authorList>
    </citation>
    <scope>IDENTIFICATION</scope>
</reference>
<dbReference type="InterPro" id="IPR010400">
    <property type="entry name" value="PITH_dom"/>
</dbReference>
<dbReference type="InterPro" id="IPR013766">
    <property type="entry name" value="Thioredoxin_domain"/>
</dbReference>
<feature type="domain" description="PITH" evidence="4">
    <location>
        <begin position="115"/>
        <end position="285"/>
    </location>
</feature>
<name>A0A8C4QSJ8_EPTBU</name>
<dbReference type="SUPFAM" id="SSF49785">
    <property type="entry name" value="Galactose-binding domain-like"/>
    <property type="match status" value="1"/>
</dbReference>
<dbReference type="GeneTree" id="ENSGT00940000156170"/>
<evidence type="ECO:0000259" key="4">
    <source>
        <dbReference type="PROSITE" id="PS51532"/>
    </source>
</evidence>
<feature type="domain" description="Thioredoxin" evidence="3">
    <location>
        <begin position="1"/>
        <end position="108"/>
    </location>
</feature>
<evidence type="ECO:0000256" key="2">
    <source>
        <dbReference type="ARBA" id="ARBA00023284"/>
    </source>
</evidence>
<dbReference type="Gene3D" id="3.40.30.10">
    <property type="entry name" value="Glutaredoxin"/>
    <property type="match status" value="1"/>
</dbReference>
<dbReference type="Gene3D" id="2.60.120.470">
    <property type="entry name" value="PITH domain"/>
    <property type="match status" value="1"/>
</dbReference>
<dbReference type="Pfam" id="PF00085">
    <property type="entry name" value="Thioredoxin"/>
    <property type="match status" value="1"/>
</dbReference>
<dbReference type="GO" id="GO:0005737">
    <property type="term" value="C:cytoplasm"/>
    <property type="evidence" value="ECO:0007669"/>
    <property type="project" value="UniProtKB-ARBA"/>
</dbReference>
<dbReference type="CDD" id="cd02947">
    <property type="entry name" value="TRX_family"/>
    <property type="match status" value="1"/>
</dbReference>
<reference evidence="5" key="2">
    <citation type="submission" date="2025-09" db="UniProtKB">
        <authorList>
            <consortium name="Ensembl"/>
        </authorList>
    </citation>
    <scope>IDENTIFICATION</scope>
</reference>
<evidence type="ECO:0000313" key="6">
    <source>
        <dbReference type="Proteomes" id="UP000694388"/>
    </source>
</evidence>
<evidence type="ECO:0000313" key="5">
    <source>
        <dbReference type="Ensembl" id="ENSEBUP00000018753.1"/>
    </source>
</evidence>
<dbReference type="AlphaFoldDB" id="A0A8C4QSJ8"/>
<dbReference type="SUPFAM" id="SSF52833">
    <property type="entry name" value="Thioredoxin-like"/>
    <property type="match status" value="1"/>
</dbReference>
<proteinExistence type="predicted"/>
<dbReference type="InterPro" id="IPR037047">
    <property type="entry name" value="PITH_dom_sf"/>
</dbReference>
<protein>
    <submittedName>
        <fullName evidence="5">Thioredoxin-like 1</fullName>
    </submittedName>
</protein>
<evidence type="ECO:0000256" key="1">
    <source>
        <dbReference type="ARBA" id="ARBA00023157"/>
    </source>
</evidence>
<dbReference type="PROSITE" id="PS51352">
    <property type="entry name" value="THIOREDOXIN_2"/>
    <property type="match status" value="1"/>
</dbReference>
<dbReference type="Ensembl" id="ENSEBUT00000019329.1">
    <property type="protein sequence ID" value="ENSEBUP00000018753.1"/>
    <property type="gene ID" value="ENSEBUG00000011696.1"/>
</dbReference>
<organism evidence="5 6">
    <name type="scientific">Eptatretus burgeri</name>
    <name type="common">Inshore hagfish</name>
    <dbReference type="NCBI Taxonomy" id="7764"/>
    <lineage>
        <taxon>Eukaryota</taxon>
        <taxon>Metazoa</taxon>
        <taxon>Chordata</taxon>
        <taxon>Craniata</taxon>
        <taxon>Vertebrata</taxon>
        <taxon>Cyclostomata</taxon>
        <taxon>Myxini</taxon>
        <taxon>Myxiniformes</taxon>
        <taxon>Myxinidae</taxon>
        <taxon>Eptatretinae</taxon>
        <taxon>Eptatretus</taxon>
    </lineage>
</organism>
<dbReference type="PROSITE" id="PS51532">
    <property type="entry name" value="PITH"/>
    <property type="match status" value="1"/>
</dbReference>
<keyword evidence="2" id="KW-0676">Redox-active center</keyword>
<dbReference type="PANTHER" id="PTHR46115">
    <property type="entry name" value="THIOREDOXIN-LIKE PROTEIN 1"/>
    <property type="match status" value="1"/>
</dbReference>
<dbReference type="InterPro" id="IPR036249">
    <property type="entry name" value="Thioredoxin-like_sf"/>
</dbReference>
<dbReference type="Proteomes" id="UP000694388">
    <property type="component" value="Unplaced"/>
</dbReference>
<accession>A0A8C4QSJ8</accession>
<keyword evidence="6" id="KW-1185">Reference proteome</keyword>